<evidence type="ECO:0000313" key="1">
    <source>
        <dbReference type="EMBL" id="CAI9712114.1"/>
    </source>
</evidence>
<proteinExistence type="predicted"/>
<gene>
    <name evidence="1" type="ORF">MRATA1EN3_LOCUS23327</name>
</gene>
<organism evidence="1 2">
    <name type="scientific">Rangifer tarandus platyrhynchus</name>
    <name type="common">Svalbard reindeer</name>
    <dbReference type="NCBI Taxonomy" id="3082113"/>
    <lineage>
        <taxon>Eukaryota</taxon>
        <taxon>Metazoa</taxon>
        <taxon>Chordata</taxon>
        <taxon>Craniata</taxon>
        <taxon>Vertebrata</taxon>
        <taxon>Euteleostomi</taxon>
        <taxon>Mammalia</taxon>
        <taxon>Eutheria</taxon>
        <taxon>Laurasiatheria</taxon>
        <taxon>Artiodactyla</taxon>
        <taxon>Ruminantia</taxon>
        <taxon>Pecora</taxon>
        <taxon>Cervidae</taxon>
        <taxon>Odocoileinae</taxon>
        <taxon>Rangifer</taxon>
    </lineage>
</organism>
<name>A0ACB0FGJ9_RANTA</name>
<dbReference type="EMBL" id="OX596091">
    <property type="protein sequence ID" value="CAI9712114.1"/>
    <property type="molecule type" value="Genomic_DNA"/>
</dbReference>
<accession>A0ACB0FGJ9</accession>
<evidence type="ECO:0000313" key="2">
    <source>
        <dbReference type="Proteomes" id="UP001162501"/>
    </source>
</evidence>
<sequence length="167" mass="17771">MRLHIRTSREHPDDPGLTLPALPPKTERAAPSLSRLHSRAELVEAGGREWLGGEMELAPRTASEQTHSQSVEAARTRPCGRQDRRPHMGLDGSSSGAVVLGSREKLTSSVSGLSAELGSLLPGYKHAAERTPESGFAPTFASDHTVTVTFPVPLEAPESHSVPSVSP</sequence>
<protein>
    <submittedName>
        <fullName evidence="1">Uncharacterized protein</fullName>
    </submittedName>
</protein>
<reference evidence="1" key="1">
    <citation type="submission" date="2023-05" db="EMBL/GenBank/DDBJ databases">
        <authorList>
            <consortium name="ELIXIR-Norway"/>
        </authorList>
    </citation>
    <scope>NUCLEOTIDE SEQUENCE</scope>
</reference>
<dbReference type="Proteomes" id="UP001162501">
    <property type="component" value="Chromosome 7"/>
</dbReference>